<dbReference type="GO" id="GO:0005212">
    <property type="term" value="F:structural constituent of eye lens"/>
    <property type="evidence" value="ECO:0007669"/>
    <property type="project" value="UniProtKB-KW"/>
</dbReference>
<evidence type="ECO:0000256" key="7">
    <source>
        <dbReference type="ARBA" id="ARBA00022692"/>
    </source>
</evidence>
<keyword evidence="9 18" id="KW-1133">Transmembrane helix</keyword>
<accession>F7DT15</accession>
<dbReference type="PANTHER" id="PTHR19139:SF39">
    <property type="entry name" value="LENS FIBER MAJOR INTRINSIC PROTEIN"/>
    <property type="match status" value="1"/>
</dbReference>
<feature type="transmembrane region" description="Helical" evidence="18">
    <location>
        <begin position="83"/>
        <end position="107"/>
    </location>
</feature>
<sequence length="264" mass="27941">MWELRSVSFWRAISAEFLASLVYVFFGLGASLHWAPGPLNVLQVSLAFGLALATLVQTLGHVSGAHANPAVTFAFLLGAQVSLLRAVCYVAAQLLGAVAGAAVLYGVTPPAVRGNLALNMLHPGVSTSQATVVEIIVTLQFVLCVFASYDERRDGRLGSVALAVGFSLTLGHLFGMYCTGAGMNPARSFAPAILTRNFTNHWVYWVGPIIGGALAVFLYDFLLFPRPKGVSERLSILRGDRPSAPEGPGEALSGDPVELKTQAL</sequence>
<dbReference type="CDD" id="cd00333">
    <property type="entry name" value="MIP"/>
    <property type="match status" value="1"/>
</dbReference>
<evidence type="ECO:0000256" key="14">
    <source>
        <dbReference type="ARBA" id="ARBA00049624"/>
    </source>
</evidence>
<evidence type="ECO:0000256" key="16">
    <source>
        <dbReference type="RuleBase" id="RU000477"/>
    </source>
</evidence>
<dbReference type="GO" id="GO:0006833">
    <property type="term" value="P:water transport"/>
    <property type="evidence" value="ECO:0000318"/>
    <property type="project" value="GO_Central"/>
</dbReference>
<dbReference type="Gene3D" id="1.20.1080.10">
    <property type="entry name" value="Glycerol uptake facilitator protein"/>
    <property type="match status" value="1"/>
</dbReference>
<dbReference type="InterPro" id="IPR023271">
    <property type="entry name" value="Aquaporin-like"/>
</dbReference>
<dbReference type="GO" id="GO:0070161">
    <property type="term" value="C:anchoring junction"/>
    <property type="evidence" value="ECO:0007669"/>
    <property type="project" value="UniProtKB-SubCell"/>
</dbReference>
<dbReference type="eggNOG" id="KOG0223">
    <property type="taxonomic scope" value="Eukaryota"/>
</dbReference>
<dbReference type="GeneTree" id="ENSGT00940000156260"/>
<organism evidence="19 20">
    <name type="scientific">Ornithorhynchus anatinus</name>
    <name type="common">Duckbill platypus</name>
    <dbReference type="NCBI Taxonomy" id="9258"/>
    <lineage>
        <taxon>Eukaryota</taxon>
        <taxon>Metazoa</taxon>
        <taxon>Chordata</taxon>
        <taxon>Craniata</taxon>
        <taxon>Vertebrata</taxon>
        <taxon>Euteleostomi</taxon>
        <taxon>Mammalia</taxon>
        <taxon>Monotremata</taxon>
        <taxon>Ornithorhynchidae</taxon>
        <taxon>Ornithorhynchus</taxon>
    </lineage>
</organism>
<dbReference type="Proteomes" id="UP000002279">
    <property type="component" value="Chromosome 10"/>
</dbReference>
<name>F7DT15_ORNAN</name>
<dbReference type="OrthoDB" id="3222at2759"/>
<feature type="transmembrane region" description="Helical" evidence="18">
    <location>
        <begin position="202"/>
        <end position="224"/>
    </location>
</feature>
<dbReference type="FunFam" id="1.20.1080.10:FF:000003">
    <property type="entry name" value="Lens fiber major intrinsic"/>
    <property type="match status" value="1"/>
</dbReference>
<dbReference type="PANTHER" id="PTHR19139">
    <property type="entry name" value="AQUAPORIN TRANSPORTER"/>
    <property type="match status" value="1"/>
</dbReference>
<comment type="subcellular location">
    <subcellularLocation>
        <location evidence="1">Cell junction</location>
    </subcellularLocation>
    <subcellularLocation>
        <location evidence="2">Cell membrane</location>
        <topology evidence="2">Multi-pass membrane protein</topology>
    </subcellularLocation>
</comment>
<reference evidence="19" key="3">
    <citation type="submission" date="2025-09" db="UniProtKB">
        <authorList>
            <consortium name="Ensembl"/>
        </authorList>
    </citation>
    <scope>IDENTIFICATION</scope>
    <source>
        <strain evidence="19">Glennie</strain>
    </source>
</reference>
<keyword evidence="4 16" id="KW-0813">Transport</keyword>
<dbReference type="PRINTS" id="PR02014">
    <property type="entry name" value="AQUAPORIN2"/>
</dbReference>
<dbReference type="GO" id="GO:0036438">
    <property type="term" value="P:maintenance of lens transparency"/>
    <property type="evidence" value="ECO:0007669"/>
    <property type="project" value="Ensembl"/>
</dbReference>
<evidence type="ECO:0000256" key="13">
    <source>
        <dbReference type="ARBA" id="ARBA00041277"/>
    </source>
</evidence>
<evidence type="ECO:0000256" key="6">
    <source>
        <dbReference type="ARBA" id="ARBA00022613"/>
    </source>
</evidence>
<comment type="similarity">
    <text evidence="3 16">Belongs to the MIP/aquaporin (TC 1.A.8) family.</text>
</comment>
<dbReference type="InterPro" id="IPR000425">
    <property type="entry name" value="MIP"/>
</dbReference>
<feature type="transmembrane region" description="Helical" evidence="18">
    <location>
        <begin position="12"/>
        <end position="35"/>
    </location>
</feature>
<dbReference type="Pfam" id="PF00230">
    <property type="entry name" value="MIP"/>
    <property type="match status" value="1"/>
</dbReference>
<proteinExistence type="inferred from homology"/>
<keyword evidence="10 18" id="KW-0472">Membrane</keyword>
<evidence type="ECO:0000256" key="4">
    <source>
        <dbReference type="ARBA" id="ARBA00022448"/>
    </source>
</evidence>
<dbReference type="GO" id="GO:0034109">
    <property type="term" value="P:homotypic cell-cell adhesion"/>
    <property type="evidence" value="ECO:0007669"/>
    <property type="project" value="Ensembl"/>
</dbReference>
<evidence type="ECO:0000313" key="20">
    <source>
        <dbReference type="Proteomes" id="UP000002279"/>
    </source>
</evidence>
<dbReference type="SUPFAM" id="SSF81338">
    <property type="entry name" value="Aquaporin-like"/>
    <property type="match status" value="1"/>
</dbReference>
<dbReference type="NCBIfam" id="TIGR00861">
    <property type="entry name" value="MIP"/>
    <property type="match status" value="1"/>
</dbReference>
<evidence type="ECO:0000256" key="9">
    <source>
        <dbReference type="ARBA" id="ARBA00022989"/>
    </source>
</evidence>
<dbReference type="InParanoid" id="F7DT15"/>
<dbReference type="GO" id="GO:0015250">
    <property type="term" value="F:water channel activity"/>
    <property type="evidence" value="ECO:0000318"/>
    <property type="project" value="GO_Central"/>
</dbReference>
<keyword evidence="5" id="KW-1003">Cell membrane</keyword>
<evidence type="ECO:0000256" key="12">
    <source>
        <dbReference type="ARBA" id="ARBA00039782"/>
    </source>
</evidence>
<keyword evidence="6" id="KW-0273">Eye lens protein</keyword>
<dbReference type="GO" id="GO:0098631">
    <property type="term" value="F:cell adhesion mediator activity"/>
    <property type="evidence" value="ECO:0007669"/>
    <property type="project" value="Ensembl"/>
</dbReference>
<dbReference type="PRINTS" id="PR00783">
    <property type="entry name" value="MINTRINSICP"/>
</dbReference>
<keyword evidence="20" id="KW-1185">Reference proteome</keyword>
<protein>
    <recommendedName>
        <fullName evidence="12">Lens fiber major intrinsic protein</fullName>
    </recommendedName>
    <alternativeName>
        <fullName evidence="13">Aquaporin-0</fullName>
    </alternativeName>
</protein>
<dbReference type="GO" id="GO:0005886">
    <property type="term" value="C:plasma membrane"/>
    <property type="evidence" value="ECO:0000318"/>
    <property type="project" value="GO_Central"/>
</dbReference>
<evidence type="ECO:0000313" key="19">
    <source>
        <dbReference type="Ensembl" id="ENSOANP00000019822.3"/>
    </source>
</evidence>
<dbReference type="STRING" id="9258.ENSOANP00000019822"/>
<evidence type="ECO:0000256" key="3">
    <source>
        <dbReference type="ARBA" id="ARBA00006175"/>
    </source>
</evidence>
<comment type="subunit">
    <text evidence="15">Homotetramer; each monomer provides an independent water pore. Two homotetramers on opposing membranes can dimerize, forming a cell-cell junction. Interacts with CALM; the calcium-calmodulin/CALM complex interacts with the cytoplasmic domains of two aquaporins, leading to channel closure. Interacts with BFSP1 (via C-terminus); prevents calcium-dependent inhibition of the water channel activity.</text>
</comment>
<dbReference type="InterPro" id="IPR034294">
    <property type="entry name" value="Aquaporin_transptr"/>
</dbReference>
<comment type="function">
    <text evidence="14">Aquaporins form homotetrameric transmembrane channels, with each monomer independently mediating water transport across the plasma membrane along its osmotic gradient. Specifically expressed in lens fiber cells, this aquaporin is crucial for maintaining lens water homeostasis and transparency. Beyond water permeability, it also acts as a cell-to-cell adhesion molecule, forming thin junctions between lens fiber cells that are essential for maintaining the ordered structure and transparency of the lens.</text>
</comment>
<feature type="region of interest" description="Disordered" evidence="17">
    <location>
        <begin position="239"/>
        <end position="264"/>
    </location>
</feature>
<dbReference type="GO" id="GO:0002088">
    <property type="term" value="P:lens development in camera-type eye"/>
    <property type="evidence" value="ECO:0007669"/>
    <property type="project" value="Ensembl"/>
</dbReference>
<keyword evidence="8" id="KW-0965">Cell junction</keyword>
<dbReference type="OMA" id="LALNTMH"/>
<dbReference type="GO" id="GO:0016324">
    <property type="term" value="C:apical plasma membrane"/>
    <property type="evidence" value="ECO:0000318"/>
    <property type="project" value="GO_Central"/>
</dbReference>
<reference evidence="19 20" key="1">
    <citation type="journal article" date="2008" name="Nature">
        <title>Genome analysis of the platypus reveals unique signatures of evolution.</title>
        <authorList>
            <person name="Warren W.C."/>
            <person name="Hillier L.W."/>
            <person name="Marshall Graves J.A."/>
            <person name="Birney E."/>
            <person name="Ponting C.P."/>
            <person name="Grutzner F."/>
            <person name="Belov K."/>
            <person name="Miller W."/>
            <person name="Clarke L."/>
            <person name="Chinwalla A.T."/>
            <person name="Yang S.P."/>
            <person name="Heger A."/>
            <person name="Locke D.P."/>
            <person name="Miethke P."/>
            <person name="Waters P.D."/>
            <person name="Veyrunes F."/>
            <person name="Fulton L."/>
            <person name="Fulton B."/>
            <person name="Graves T."/>
            <person name="Wallis J."/>
            <person name="Puente X.S."/>
            <person name="Lopez-Otin C."/>
            <person name="Ordonez G.R."/>
            <person name="Eichler E.E."/>
            <person name="Chen L."/>
            <person name="Cheng Z."/>
            <person name="Deakin J.E."/>
            <person name="Alsop A."/>
            <person name="Thompson K."/>
            <person name="Kirby P."/>
            <person name="Papenfuss A.T."/>
            <person name="Wakefield M.J."/>
            <person name="Olender T."/>
            <person name="Lancet D."/>
            <person name="Huttley G.A."/>
            <person name="Smit A.F."/>
            <person name="Pask A."/>
            <person name="Temple-Smith P."/>
            <person name="Batzer M.A."/>
            <person name="Walker J.A."/>
            <person name="Konkel M.K."/>
            <person name="Harris R.S."/>
            <person name="Whittington C.M."/>
            <person name="Wong E.S."/>
            <person name="Gemmell N.J."/>
            <person name="Buschiazzo E."/>
            <person name="Vargas Jentzsch I.M."/>
            <person name="Merkel A."/>
            <person name="Schmitz J."/>
            <person name="Zemann A."/>
            <person name="Churakov G."/>
            <person name="Kriegs J.O."/>
            <person name="Brosius J."/>
            <person name="Murchison E.P."/>
            <person name="Sachidanandam R."/>
            <person name="Smith C."/>
            <person name="Hannon G.J."/>
            <person name="Tsend-Ayush E."/>
            <person name="McMillan D."/>
            <person name="Attenborough R."/>
            <person name="Rens W."/>
            <person name="Ferguson-Smith M."/>
            <person name="Lefevre C.M."/>
            <person name="Sharp J.A."/>
            <person name="Nicholas K.R."/>
            <person name="Ray D.A."/>
            <person name="Kube M."/>
            <person name="Reinhardt R."/>
            <person name="Pringle T.H."/>
            <person name="Taylor J."/>
            <person name="Jones R.C."/>
            <person name="Nixon B."/>
            <person name="Dacheux J.L."/>
            <person name="Niwa H."/>
            <person name="Sekita Y."/>
            <person name="Huang X."/>
            <person name="Stark A."/>
            <person name="Kheradpour P."/>
            <person name="Kellis M."/>
            <person name="Flicek P."/>
            <person name="Chen Y."/>
            <person name="Webber C."/>
            <person name="Hardison R."/>
            <person name="Nelson J."/>
            <person name="Hallsworth-Pepin K."/>
            <person name="Delehaunty K."/>
            <person name="Markovic C."/>
            <person name="Minx P."/>
            <person name="Feng Y."/>
            <person name="Kremitzki C."/>
            <person name="Mitreva M."/>
            <person name="Glasscock J."/>
            <person name="Wylie T."/>
            <person name="Wohldmann P."/>
            <person name="Thiru P."/>
            <person name="Nhan M.N."/>
            <person name="Pohl C.S."/>
            <person name="Smith S.M."/>
            <person name="Hou S."/>
            <person name="Nefedov M."/>
            <person name="de Jong P.J."/>
            <person name="Renfree M.B."/>
            <person name="Mardis E.R."/>
            <person name="Wilson R.K."/>
        </authorList>
    </citation>
    <scope>NUCLEOTIDE SEQUENCE [LARGE SCALE GENOMIC DNA]</scope>
    <source>
        <strain evidence="19 20">Glennie</strain>
    </source>
</reference>
<evidence type="ECO:0000256" key="5">
    <source>
        <dbReference type="ARBA" id="ARBA00022475"/>
    </source>
</evidence>
<evidence type="ECO:0000256" key="10">
    <source>
        <dbReference type="ARBA" id="ARBA00023136"/>
    </source>
</evidence>
<evidence type="ECO:0000256" key="2">
    <source>
        <dbReference type="ARBA" id="ARBA00004651"/>
    </source>
</evidence>
<evidence type="ECO:0000256" key="1">
    <source>
        <dbReference type="ARBA" id="ARBA00004282"/>
    </source>
</evidence>
<comment type="catalytic activity">
    <reaction evidence="11">
        <text>H2O(in) = H2O(out)</text>
        <dbReference type="Rhea" id="RHEA:29667"/>
        <dbReference type="ChEBI" id="CHEBI:15377"/>
    </reaction>
</comment>
<dbReference type="Ensembl" id="ENSOANT00000019825.3">
    <property type="protein sequence ID" value="ENSOANP00000019822.3"/>
    <property type="gene ID" value="ENSOANG00000011653.2"/>
</dbReference>
<dbReference type="AlphaFoldDB" id="F7DT15"/>
<evidence type="ECO:0000256" key="11">
    <source>
        <dbReference type="ARBA" id="ARBA00034651"/>
    </source>
</evidence>
<feature type="transmembrane region" description="Helical" evidence="18">
    <location>
        <begin position="41"/>
        <end position="62"/>
    </location>
</feature>
<dbReference type="PROSITE" id="PS00221">
    <property type="entry name" value="MIP"/>
    <property type="match status" value="1"/>
</dbReference>
<gene>
    <name evidence="19" type="primary">MIP</name>
</gene>
<keyword evidence="7 16" id="KW-0812">Transmembrane</keyword>
<reference evidence="19" key="2">
    <citation type="submission" date="2025-08" db="UniProtKB">
        <authorList>
            <consortium name="Ensembl"/>
        </authorList>
    </citation>
    <scope>IDENTIFICATION</scope>
    <source>
        <strain evidence="19">Glennie</strain>
    </source>
</reference>
<evidence type="ECO:0000256" key="8">
    <source>
        <dbReference type="ARBA" id="ARBA00022949"/>
    </source>
</evidence>
<evidence type="ECO:0000256" key="18">
    <source>
        <dbReference type="SAM" id="Phobius"/>
    </source>
</evidence>
<dbReference type="InterPro" id="IPR022357">
    <property type="entry name" value="MIP_CS"/>
</dbReference>
<dbReference type="GO" id="GO:0007601">
    <property type="term" value="P:visual perception"/>
    <property type="evidence" value="ECO:0007669"/>
    <property type="project" value="Ensembl"/>
</dbReference>
<feature type="transmembrane region" description="Helical" evidence="18">
    <location>
        <begin position="127"/>
        <end position="148"/>
    </location>
</feature>
<evidence type="ECO:0000256" key="15">
    <source>
        <dbReference type="ARBA" id="ARBA00049696"/>
    </source>
</evidence>
<feature type="transmembrane region" description="Helical" evidence="18">
    <location>
        <begin position="160"/>
        <end position="182"/>
    </location>
</feature>
<dbReference type="FunCoup" id="F7DT15">
    <property type="interactions" value="246"/>
</dbReference>
<dbReference type="GO" id="GO:1990349">
    <property type="term" value="P:gap junction-mediated intercellular transport"/>
    <property type="evidence" value="ECO:0007669"/>
    <property type="project" value="Ensembl"/>
</dbReference>
<evidence type="ECO:0000256" key="17">
    <source>
        <dbReference type="SAM" id="MobiDB-lite"/>
    </source>
</evidence>
<dbReference type="Bgee" id="ENSOANG00000011653">
    <property type="expression patterns" value="Expressed in cerebellum and 4 other cell types or tissues"/>
</dbReference>